<dbReference type="eggNOG" id="COG1192">
    <property type="taxonomic scope" value="Bacteria"/>
</dbReference>
<keyword evidence="9" id="KW-1185">Reference proteome</keyword>
<reference evidence="7 9" key="3">
    <citation type="submission" date="2017-07" db="EMBL/GenBank/DDBJ databases">
        <title>Prevalence of linear plasmids in Cutibacterium (Propionibacterium) acnes isolates obtained from prostatic tissue.</title>
        <authorList>
            <person name="Davidsson S."/>
            <person name="Carlsson J."/>
            <person name="Molling P."/>
            <person name="Andren O."/>
            <person name="Andersson S.-O."/>
            <person name="Brzuszkiewicz E."/>
            <person name="Poehlein A."/>
            <person name="Al-Zeer M."/>
            <person name="Brinkmann V."/>
            <person name="Scavenius C."/>
            <person name="Nazipi S."/>
            <person name="Soderquist B."/>
            <person name="Bruggemann H."/>
        </authorList>
    </citation>
    <scope>NUCLEOTIDE SEQUENCE [LARGE SCALE GENOMIC DNA]</scope>
    <source>
        <strain evidence="7 9">DSM 753</strain>
    </source>
</reference>
<dbReference type="InterPro" id="IPR027417">
    <property type="entry name" value="P-loop_NTPase"/>
</dbReference>
<reference evidence="6 8" key="1">
    <citation type="submission" date="2007-08" db="EMBL/GenBank/DDBJ databases">
        <title>Draft genome sequence of Clostridium leptum (DSM 753).</title>
        <authorList>
            <person name="Sudarsanam P."/>
            <person name="Ley R."/>
            <person name="Guruge J."/>
            <person name="Turnbaugh P.J."/>
            <person name="Mahowald M."/>
            <person name="Liep D."/>
            <person name="Gordon J."/>
        </authorList>
    </citation>
    <scope>NUCLEOTIDE SEQUENCE [LARGE SCALE GENOMIC DNA]</scope>
    <source>
        <strain evidence="6 8">DSM 753</strain>
    </source>
</reference>
<dbReference type="PANTHER" id="PTHR13696:SF52">
    <property type="entry name" value="PARA FAMILY PROTEIN CT_582"/>
    <property type="match status" value="1"/>
</dbReference>
<evidence type="ECO:0000256" key="4">
    <source>
        <dbReference type="ARBA" id="ARBA00071824"/>
    </source>
</evidence>
<evidence type="ECO:0000259" key="5">
    <source>
        <dbReference type="Pfam" id="PF13614"/>
    </source>
</evidence>
<feature type="domain" description="AAA" evidence="5">
    <location>
        <begin position="3"/>
        <end position="180"/>
    </location>
</feature>
<evidence type="ECO:0000313" key="7">
    <source>
        <dbReference type="EMBL" id="PEQ23869.1"/>
    </source>
</evidence>
<accession>A7VRY9</accession>
<comment type="similarity">
    <text evidence="1">Belongs to the ParA family.</text>
</comment>
<dbReference type="HOGENOM" id="CLU_037612_1_4_9"/>
<dbReference type="EMBL" id="ABCB02000017">
    <property type="protein sequence ID" value="EDO61819.1"/>
    <property type="molecule type" value="Genomic_DNA"/>
</dbReference>
<gene>
    <name evidence="7" type="ORF">CH238_12005</name>
    <name evidence="6" type="ORF">CLOLEP_01326</name>
</gene>
<dbReference type="Pfam" id="PF13614">
    <property type="entry name" value="AAA_31"/>
    <property type="match status" value="1"/>
</dbReference>
<dbReference type="CDD" id="cd02042">
    <property type="entry name" value="ParAB_family"/>
    <property type="match status" value="1"/>
</dbReference>
<evidence type="ECO:0000313" key="6">
    <source>
        <dbReference type="EMBL" id="EDO61819.1"/>
    </source>
</evidence>
<dbReference type="FunFam" id="3.40.50.300:FF:000285">
    <property type="entry name" value="Sporulation initiation inhibitor Soj"/>
    <property type="match status" value="1"/>
</dbReference>
<protein>
    <recommendedName>
        <fullName evidence="4">Sporulation initiation inhibitor protein Soj</fullName>
    </recommendedName>
</protein>
<evidence type="ECO:0000313" key="8">
    <source>
        <dbReference type="Proteomes" id="UP000003490"/>
    </source>
</evidence>
<dbReference type="InterPro" id="IPR050678">
    <property type="entry name" value="DNA_Partitioning_ATPase"/>
</dbReference>
<dbReference type="EMBL" id="NOXF01000010">
    <property type="protein sequence ID" value="PEQ23869.1"/>
    <property type="molecule type" value="Genomic_DNA"/>
</dbReference>
<dbReference type="SUPFAM" id="SSF52540">
    <property type="entry name" value="P-loop containing nucleoside triphosphate hydrolases"/>
    <property type="match status" value="1"/>
</dbReference>
<evidence type="ECO:0000313" key="9">
    <source>
        <dbReference type="Proteomes" id="UP000220611"/>
    </source>
</evidence>
<reference evidence="6 8" key="2">
    <citation type="submission" date="2007-08" db="EMBL/GenBank/DDBJ databases">
        <authorList>
            <person name="Fulton L."/>
            <person name="Clifton S."/>
            <person name="Fulton B."/>
            <person name="Xu J."/>
            <person name="Minx P."/>
            <person name="Pepin K.H."/>
            <person name="Johnson M."/>
            <person name="Thiruvilangam P."/>
            <person name="Bhonagiri V."/>
            <person name="Nash W.E."/>
            <person name="Wang C."/>
            <person name="Mardis E.R."/>
            <person name="Wilson R.K."/>
        </authorList>
    </citation>
    <scope>NUCLEOTIDE SEQUENCE [LARGE SCALE GENOMIC DNA]</scope>
    <source>
        <strain evidence="6 8">DSM 753</strain>
    </source>
</reference>
<comment type="catalytic activity">
    <reaction evidence="2">
        <text>ATP + H2O = ADP + phosphate + H(+)</text>
        <dbReference type="Rhea" id="RHEA:13065"/>
        <dbReference type="ChEBI" id="CHEBI:15377"/>
        <dbReference type="ChEBI" id="CHEBI:15378"/>
        <dbReference type="ChEBI" id="CHEBI:30616"/>
        <dbReference type="ChEBI" id="CHEBI:43474"/>
        <dbReference type="ChEBI" id="CHEBI:456216"/>
    </reaction>
</comment>
<dbReference type="PANTHER" id="PTHR13696">
    <property type="entry name" value="P-LOOP CONTAINING NUCLEOSIDE TRIPHOSPHATE HYDROLASE"/>
    <property type="match status" value="1"/>
</dbReference>
<evidence type="ECO:0000256" key="3">
    <source>
        <dbReference type="ARBA" id="ARBA00062323"/>
    </source>
</evidence>
<dbReference type="InterPro" id="IPR025669">
    <property type="entry name" value="AAA_dom"/>
</dbReference>
<dbReference type="Gene3D" id="3.40.50.300">
    <property type="entry name" value="P-loop containing nucleotide triphosphate hydrolases"/>
    <property type="match status" value="1"/>
</dbReference>
<organism evidence="6 8">
    <name type="scientific">[Clostridium] leptum DSM 753</name>
    <dbReference type="NCBI Taxonomy" id="428125"/>
    <lineage>
        <taxon>Bacteria</taxon>
        <taxon>Bacillati</taxon>
        <taxon>Bacillota</taxon>
        <taxon>Clostridia</taxon>
        <taxon>Eubacteriales</taxon>
        <taxon>Oscillospiraceae</taxon>
        <taxon>Oscillospiraceae incertae sedis</taxon>
    </lineage>
</organism>
<evidence type="ECO:0000256" key="2">
    <source>
        <dbReference type="ARBA" id="ARBA00049360"/>
    </source>
</evidence>
<sequence length="258" mass="28163">MCKTIVITNQKGGVAKTTTTANMGYLLAQNGFRVLLVDFDPQGNLTATSTTQKAALSVSDILQIMVKEEPLPELSQFIGKAGNADIIGSSLSLAVVEKGLSAETGGEYVLQELLDTLKKSYDYILIDTNPSLGVLSINSLVAADLAIIPVCPEYYAVVGLNDLFRTIAITKRRLNKNLEIGGILYTMVDSRTKLHREIMADIQKQLNGHVRIFDSYIPRSIDVSNAVRYGSGISELHKENKATIAYQSFVKELQSYGI</sequence>
<evidence type="ECO:0000256" key="1">
    <source>
        <dbReference type="ARBA" id="ARBA00006976"/>
    </source>
</evidence>
<dbReference type="Proteomes" id="UP000220611">
    <property type="component" value="Unassembled WGS sequence"/>
</dbReference>
<dbReference type="AlphaFoldDB" id="A7VRY9"/>
<comment type="subunit">
    <text evidence="3">Dimerizes in the presence of ATP but not ADP; ATP-binding is required for double-stranded (ds)DNA-binding. Interacts with DnaA.</text>
</comment>
<dbReference type="OrthoDB" id="9815116at2"/>
<proteinExistence type="inferred from homology"/>
<comment type="caution">
    <text evidence="6">The sequence shown here is derived from an EMBL/GenBank/DDBJ whole genome shotgun (WGS) entry which is preliminary data.</text>
</comment>
<dbReference type="Proteomes" id="UP000003490">
    <property type="component" value="Unassembled WGS sequence"/>
</dbReference>
<name>A7VRY9_9FIRM</name>